<evidence type="ECO:0000313" key="9">
    <source>
        <dbReference type="Proteomes" id="UP000032221"/>
    </source>
</evidence>
<evidence type="ECO:0000256" key="3">
    <source>
        <dbReference type="ARBA" id="ARBA00022597"/>
    </source>
</evidence>
<evidence type="ECO:0000256" key="6">
    <source>
        <dbReference type="ARBA" id="ARBA00022777"/>
    </source>
</evidence>
<dbReference type="OrthoDB" id="9797715at2"/>
<evidence type="ECO:0000313" key="8">
    <source>
        <dbReference type="EMBL" id="KIU15521.1"/>
    </source>
</evidence>
<evidence type="ECO:0000256" key="1">
    <source>
        <dbReference type="ARBA" id="ARBA00004496"/>
    </source>
</evidence>
<dbReference type="STRING" id="280871.TL10_18555"/>
<comment type="subcellular location">
    <subcellularLocation>
        <location evidence="1">Cytoplasm</location>
    </subcellularLocation>
</comment>
<gene>
    <name evidence="8" type="ORF">TL10_18555</name>
</gene>
<comment type="caution">
    <text evidence="8">The sequence shown here is derived from an EMBL/GenBank/DDBJ whole genome shotgun (WGS) entry which is preliminary data.</text>
</comment>
<keyword evidence="6" id="KW-0418">Kinase</keyword>
<dbReference type="NCBIfam" id="TIGR00830">
    <property type="entry name" value="PTBA"/>
    <property type="match status" value="1"/>
</dbReference>
<dbReference type="SUPFAM" id="SSF51261">
    <property type="entry name" value="Duplicated hybrid motif"/>
    <property type="match status" value="1"/>
</dbReference>
<dbReference type="GO" id="GO:0009401">
    <property type="term" value="P:phosphoenolpyruvate-dependent sugar phosphotransferase system"/>
    <property type="evidence" value="ECO:0007669"/>
    <property type="project" value="UniProtKB-KW"/>
</dbReference>
<dbReference type="GO" id="GO:0005737">
    <property type="term" value="C:cytoplasm"/>
    <property type="evidence" value="ECO:0007669"/>
    <property type="project" value="UniProtKB-SubCell"/>
</dbReference>
<dbReference type="PANTHER" id="PTHR45008:SF1">
    <property type="entry name" value="PTS SYSTEM GLUCOSE-SPECIFIC EIIA COMPONENT"/>
    <property type="match status" value="1"/>
</dbReference>
<accession>A0A0D1LHL3</accession>
<keyword evidence="9" id="KW-1185">Reference proteome</keyword>
<dbReference type="PROSITE" id="PS51093">
    <property type="entry name" value="PTS_EIIA_TYPE_1"/>
    <property type="match status" value="1"/>
</dbReference>
<dbReference type="AlphaFoldDB" id="A0A0D1LHL3"/>
<feature type="domain" description="PTS EIIA type-1" evidence="7">
    <location>
        <begin position="22"/>
        <end position="126"/>
    </location>
</feature>
<dbReference type="Pfam" id="PF00358">
    <property type="entry name" value="PTS_EIIA_1"/>
    <property type="match status" value="1"/>
</dbReference>
<dbReference type="InterPro" id="IPR001127">
    <property type="entry name" value="PTS_EIIA_1_perm"/>
</dbReference>
<dbReference type="InterPro" id="IPR011055">
    <property type="entry name" value="Dup_hybrid_motif"/>
</dbReference>
<evidence type="ECO:0000256" key="2">
    <source>
        <dbReference type="ARBA" id="ARBA00022448"/>
    </source>
</evidence>
<keyword evidence="5" id="KW-0598">Phosphotransferase system</keyword>
<sequence length="159" mass="16248">MSQTSVLAPVAGRAVLLEDVPDPVFSAGMVGYGAAIDPPRRVIDAVAPVSGKLLKLMPHAYVVLTPDNVGVLVHLGLDTVALKGAGFTAHVSQGDDVAAGQVVISYDVPAIESGGLNPIVAVVVMDERVPENVTLSDAVTLGADIDSGAHLFTANKTSR</sequence>
<dbReference type="Proteomes" id="UP000032221">
    <property type="component" value="Unassembled WGS sequence"/>
</dbReference>
<proteinExistence type="predicted"/>
<dbReference type="RefSeq" id="WP_043393459.1">
    <property type="nucleotide sequence ID" value="NZ_JXST01000026.1"/>
</dbReference>
<dbReference type="EMBL" id="JXST01000026">
    <property type="protein sequence ID" value="KIU15521.1"/>
    <property type="molecule type" value="Genomic_DNA"/>
</dbReference>
<reference evidence="8 9" key="1">
    <citation type="submission" date="2015-01" db="EMBL/GenBank/DDBJ databases">
        <title>Genome sequence of Mycobacterium llatzerense and Mycobacterium immunogenum recovered from brain abscess.</title>
        <authorList>
            <person name="Greninger A.L."/>
            <person name="Langelier C."/>
            <person name="Cunningham G."/>
            <person name="Chiu C.Y."/>
            <person name="Miller S."/>
        </authorList>
    </citation>
    <scope>NUCLEOTIDE SEQUENCE [LARGE SCALE GENOMIC DNA]</scope>
    <source>
        <strain evidence="8 9">CLUC14</strain>
    </source>
</reference>
<dbReference type="GO" id="GO:0016301">
    <property type="term" value="F:kinase activity"/>
    <property type="evidence" value="ECO:0007669"/>
    <property type="project" value="UniProtKB-KW"/>
</dbReference>
<keyword evidence="2" id="KW-0813">Transport</keyword>
<evidence type="ECO:0000259" key="7">
    <source>
        <dbReference type="PROSITE" id="PS51093"/>
    </source>
</evidence>
<dbReference type="PANTHER" id="PTHR45008">
    <property type="entry name" value="PTS SYSTEM GLUCOSE-SPECIFIC EIIA COMPONENT"/>
    <property type="match status" value="1"/>
</dbReference>
<keyword evidence="4" id="KW-0808">Transferase</keyword>
<organism evidence="8 9">
    <name type="scientific">Mycolicibacterium llatzerense</name>
    <dbReference type="NCBI Taxonomy" id="280871"/>
    <lineage>
        <taxon>Bacteria</taxon>
        <taxon>Bacillati</taxon>
        <taxon>Actinomycetota</taxon>
        <taxon>Actinomycetes</taxon>
        <taxon>Mycobacteriales</taxon>
        <taxon>Mycobacteriaceae</taxon>
        <taxon>Mycolicibacterium</taxon>
    </lineage>
</organism>
<evidence type="ECO:0000256" key="5">
    <source>
        <dbReference type="ARBA" id="ARBA00022683"/>
    </source>
</evidence>
<evidence type="ECO:0000256" key="4">
    <source>
        <dbReference type="ARBA" id="ARBA00022679"/>
    </source>
</evidence>
<protein>
    <submittedName>
        <fullName evidence="8">PTS glucose transporter subunit IIA</fullName>
    </submittedName>
</protein>
<keyword evidence="3 8" id="KW-0762">Sugar transport</keyword>
<dbReference type="PATRIC" id="fig|280871.6.peg.3842"/>
<dbReference type="Gene3D" id="2.70.70.10">
    <property type="entry name" value="Glucose Permease (Domain IIA)"/>
    <property type="match status" value="1"/>
</dbReference>
<name>A0A0D1LHL3_9MYCO</name>
<dbReference type="InterPro" id="IPR050890">
    <property type="entry name" value="PTS_EIIA_component"/>
</dbReference>